<dbReference type="Pfam" id="PF06226">
    <property type="entry name" value="DUF1007"/>
    <property type="match status" value="1"/>
</dbReference>
<organism evidence="1 2">
    <name type="scientific">Salipiger bermudensis (strain DSM 26914 / JCM 13377 / KCTC 12554 / HTCC2601)</name>
    <name type="common">Pelagibaca bermudensis</name>
    <dbReference type="NCBI Taxonomy" id="314265"/>
    <lineage>
        <taxon>Bacteria</taxon>
        <taxon>Pseudomonadati</taxon>
        <taxon>Pseudomonadota</taxon>
        <taxon>Alphaproteobacteria</taxon>
        <taxon>Rhodobacterales</taxon>
        <taxon>Roseobacteraceae</taxon>
        <taxon>Salipiger</taxon>
    </lineage>
</organism>
<dbReference type="OrthoDB" id="1679673at2"/>
<dbReference type="Proteomes" id="UP000006230">
    <property type="component" value="Unassembled WGS sequence"/>
</dbReference>
<sequence>GLEIRQYDPTFYVSYEITRGVEIAAPCRAEIEKPDRAAADAYVQKELQSVPEDQFEVLEIGEQYADRISLTCEPSS</sequence>
<comment type="caution">
    <text evidence="1">The sequence shown here is derived from an EMBL/GenBank/DDBJ whole genome shotgun (WGS) entry which is preliminary data.</text>
</comment>
<dbReference type="EMBL" id="AATQ01000097">
    <property type="protein sequence ID" value="EAU43397.1"/>
    <property type="molecule type" value="Genomic_DNA"/>
</dbReference>
<accession>Q0FGT0</accession>
<dbReference type="InterPro" id="IPR010412">
    <property type="entry name" value="DUF1007"/>
</dbReference>
<dbReference type="RefSeq" id="WP_007799702.1">
    <property type="nucleotide sequence ID" value="NZ_DS022276.1"/>
</dbReference>
<name>Q0FGT0_SALBH</name>
<dbReference type="HOGENOM" id="CLU_2643892_0_0_5"/>
<keyword evidence="2" id="KW-1185">Reference proteome</keyword>
<dbReference type="AlphaFoldDB" id="Q0FGT0"/>
<evidence type="ECO:0000313" key="1">
    <source>
        <dbReference type="EMBL" id="EAU43397.1"/>
    </source>
</evidence>
<reference evidence="1 2" key="1">
    <citation type="journal article" date="2010" name="J. Bacteriol.">
        <title>Genome sequences of Pelagibaca bermudensis HTCC2601T and Maritimibacter alkaliphilus HTCC2654T, the type strains of two marine Roseobacter genera.</title>
        <authorList>
            <person name="Thrash J.C."/>
            <person name="Cho J.C."/>
            <person name="Ferriera S."/>
            <person name="Johnson J."/>
            <person name="Vergin K.L."/>
            <person name="Giovannoni S.J."/>
        </authorList>
    </citation>
    <scope>NUCLEOTIDE SEQUENCE [LARGE SCALE GENOMIC DNA]</scope>
    <source>
        <strain evidence="2">DSM 26914 / JCM 13377 / KCTC 12554 / HTCC2601</strain>
    </source>
</reference>
<protein>
    <submittedName>
        <fullName evidence="1">Uncharacterized protein</fullName>
    </submittedName>
</protein>
<dbReference type="eggNOG" id="COG3683">
    <property type="taxonomic scope" value="Bacteria"/>
</dbReference>
<evidence type="ECO:0000313" key="2">
    <source>
        <dbReference type="Proteomes" id="UP000006230"/>
    </source>
</evidence>
<proteinExistence type="predicted"/>
<feature type="non-terminal residue" evidence="1">
    <location>
        <position position="1"/>
    </location>
</feature>
<gene>
    <name evidence="1" type="ORF">R2601_22651</name>
</gene>